<feature type="region of interest" description="Disordered" evidence="1">
    <location>
        <begin position="296"/>
        <end position="359"/>
    </location>
</feature>
<gene>
    <name evidence="2" type="ORF">XELAEV_18021445mg</name>
</gene>
<proteinExistence type="predicted"/>
<dbReference type="EMBL" id="CM004471">
    <property type="protein sequence ID" value="OCT87747.1"/>
    <property type="molecule type" value="Genomic_DNA"/>
</dbReference>
<dbReference type="AlphaFoldDB" id="A0A974DBS1"/>
<feature type="compositionally biased region" description="Low complexity" evidence="1">
    <location>
        <begin position="302"/>
        <end position="316"/>
    </location>
</feature>
<feature type="region of interest" description="Disordered" evidence="1">
    <location>
        <begin position="61"/>
        <end position="93"/>
    </location>
</feature>
<reference evidence="3" key="1">
    <citation type="journal article" date="2016" name="Nature">
        <title>Genome evolution in the allotetraploid frog Xenopus laevis.</title>
        <authorList>
            <person name="Session A.M."/>
            <person name="Uno Y."/>
            <person name="Kwon T."/>
            <person name="Chapman J.A."/>
            <person name="Toyoda A."/>
            <person name="Takahashi S."/>
            <person name="Fukui A."/>
            <person name="Hikosaka A."/>
            <person name="Suzuki A."/>
            <person name="Kondo M."/>
            <person name="van Heeringen S.J."/>
            <person name="Quigley I."/>
            <person name="Heinz S."/>
            <person name="Ogino H."/>
            <person name="Ochi H."/>
            <person name="Hellsten U."/>
            <person name="Lyons J.B."/>
            <person name="Simakov O."/>
            <person name="Putnam N."/>
            <person name="Stites J."/>
            <person name="Kuroki Y."/>
            <person name="Tanaka T."/>
            <person name="Michiue T."/>
            <person name="Watanabe M."/>
            <person name="Bogdanovic O."/>
            <person name="Lister R."/>
            <person name="Georgiou G."/>
            <person name="Paranjpe S.S."/>
            <person name="van Kruijsbergen I."/>
            <person name="Shu S."/>
            <person name="Carlson J."/>
            <person name="Kinoshita T."/>
            <person name="Ohta Y."/>
            <person name="Mawaribuchi S."/>
            <person name="Jenkins J."/>
            <person name="Grimwood J."/>
            <person name="Schmutz J."/>
            <person name="Mitros T."/>
            <person name="Mozaffari S.V."/>
            <person name="Suzuki Y."/>
            <person name="Haramoto Y."/>
            <person name="Yamamoto T.S."/>
            <person name="Takagi C."/>
            <person name="Heald R."/>
            <person name="Miller K."/>
            <person name="Haudenschild C."/>
            <person name="Kitzman J."/>
            <person name="Nakayama T."/>
            <person name="Izutsu Y."/>
            <person name="Robert J."/>
            <person name="Fortriede J."/>
            <person name="Burns K."/>
            <person name="Lotay V."/>
            <person name="Karimi K."/>
            <person name="Yasuoka Y."/>
            <person name="Dichmann D.S."/>
            <person name="Flajnik M.F."/>
            <person name="Houston D.W."/>
            <person name="Shendure J."/>
            <person name="DuPasquier L."/>
            <person name="Vize P.D."/>
            <person name="Zorn A.M."/>
            <person name="Ito M."/>
            <person name="Marcotte E.M."/>
            <person name="Wallingford J.B."/>
            <person name="Ito Y."/>
            <person name="Asashima M."/>
            <person name="Ueno N."/>
            <person name="Matsuda Y."/>
            <person name="Veenstra G.J."/>
            <person name="Fujiyama A."/>
            <person name="Harland R.M."/>
            <person name="Taira M."/>
            <person name="Rokhsar D.S."/>
        </authorList>
    </citation>
    <scope>NUCLEOTIDE SEQUENCE [LARGE SCALE GENOMIC DNA]</scope>
    <source>
        <strain evidence="3">J</strain>
    </source>
</reference>
<evidence type="ECO:0000313" key="2">
    <source>
        <dbReference type="EMBL" id="OCT87747.1"/>
    </source>
</evidence>
<feature type="region of interest" description="Disordered" evidence="1">
    <location>
        <begin position="215"/>
        <end position="241"/>
    </location>
</feature>
<feature type="non-terminal residue" evidence="2">
    <location>
        <position position="1"/>
    </location>
</feature>
<feature type="compositionally biased region" description="Basic residues" evidence="1">
    <location>
        <begin position="215"/>
        <end position="239"/>
    </location>
</feature>
<name>A0A974DBS1_XENLA</name>
<protein>
    <submittedName>
        <fullName evidence="2">Uncharacterized protein</fullName>
    </submittedName>
</protein>
<sequence length="359" mass="40904">YQSLVQDKDLSDSFWKRSSSYKVLSRSESCLTLQRSSVTSSRVTEEKITLNLHNSTLITGKHDHYTPAGSPLRQHSGNPVFETSKHERKQRTEPQLIKANSEERECNMSFAHQSHQRILTSGTDECSTNVLELVKESMDNQILCEACQKLHKTAIRNKSASVKKPKIFDPNHWCCDFWMMVNRTSLVDNIPRRRRTHSLLQRNLRLCKKARRAYFKQRQRKSQRKRGSSILKPKPKVQRTVKSMNATQNFERKPFVFVIDSSQDEDADLNIKAPKSKAEMRSELACNLHSAADNTASVRQTTSHNSIGSNLSSSTSFMEGVSSEDSESSFLIEPVANDKHHSEMEMCQNPPTGSLDPFS</sequence>
<evidence type="ECO:0000313" key="3">
    <source>
        <dbReference type="Proteomes" id="UP000694892"/>
    </source>
</evidence>
<evidence type="ECO:0000256" key="1">
    <source>
        <dbReference type="SAM" id="MobiDB-lite"/>
    </source>
</evidence>
<dbReference type="Proteomes" id="UP000694892">
    <property type="component" value="Chromosome 3S"/>
</dbReference>
<organism evidence="2 3">
    <name type="scientific">Xenopus laevis</name>
    <name type="common">African clawed frog</name>
    <dbReference type="NCBI Taxonomy" id="8355"/>
    <lineage>
        <taxon>Eukaryota</taxon>
        <taxon>Metazoa</taxon>
        <taxon>Chordata</taxon>
        <taxon>Craniata</taxon>
        <taxon>Vertebrata</taxon>
        <taxon>Euteleostomi</taxon>
        <taxon>Amphibia</taxon>
        <taxon>Batrachia</taxon>
        <taxon>Anura</taxon>
        <taxon>Pipoidea</taxon>
        <taxon>Pipidae</taxon>
        <taxon>Xenopodinae</taxon>
        <taxon>Xenopus</taxon>
        <taxon>Xenopus</taxon>
    </lineage>
</organism>
<accession>A0A974DBS1</accession>